<dbReference type="EMBL" id="JAYMYS010000007">
    <property type="protein sequence ID" value="KAK7386703.1"/>
    <property type="molecule type" value="Genomic_DNA"/>
</dbReference>
<organism evidence="2 3">
    <name type="scientific">Psophocarpus tetragonolobus</name>
    <name type="common">Winged bean</name>
    <name type="synonym">Dolichos tetragonolobus</name>
    <dbReference type="NCBI Taxonomy" id="3891"/>
    <lineage>
        <taxon>Eukaryota</taxon>
        <taxon>Viridiplantae</taxon>
        <taxon>Streptophyta</taxon>
        <taxon>Embryophyta</taxon>
        <taxon>Tracheophyta</taxon>
        <taxon>Spermatophyta</taxon>
        <taxon>Magnoliopsida</taxon>
        <taxon>eudicotyledons</taxon>
        <taxon>Gunneridae</taxon>
        <taxon>Pentapetalae</taxon>
        <taxon>rosids</taxon>
        <taxon>fabids</taxon>
        <taxon>Fabales</taxon>
        <taxon>Fabaceae</taxon>
        <taxon>Papilionoideae</taxon>
        <taxon>50 kb inversion clade</taxon>
        <taxon>NPAAA clade</taxon>
        <taxon>indigoferoid/millettioid clade</taxon>
        <taxon>Phaseoleae</taxon>
        <taxon>Psophocarpus</taxon>
    </lineage>
</organism>
<feature type="coiled-coil region" evidence="1">
    <location>
        <begin position="4"/>
        <end position="31"/>
    </location>
</feature>
<keyword evidence="3" id="KW-1185">Reference proteome</keyword>
<sequence length="150" mass="17138">MMTNSTAEETLSKQKEAIVNLIKEIQNQNMNADGIEHKHDEKSVIISKLIAGLVENIDFRQKSVEVENKYHESLNLIMKLMGKDMHEQCHKGEQAVEGNKALNDLQQKNFNEKIQMYGKKSGILHIAALKQQVDSVYKFAEDLKGVLEWV</sequence>
<accession>A0AAN9S1Q7</accession>
<evidence type="ECO:0000313" key="2">
    <source>
        <dbReference type="EMBL" id="KAK7386703.1"/>
    </source>
</evidence>
<gene>
    <name evidence="2" type="ORF">VNO78_27038</name>
</gene>
<dbReference type="AlphaFoldDB" id="A0AAN9S1Q7"/>
<protein>
    <submittedName>
        <fullName evidence="2">Uncharacterized protein</fullName>
    </submittedName>
</protein>
<name>A0AAN9S1Q7_PSOTE</name>
<comment type="caution">
    <text evidence="2">The sequence shown here is derived from an EMBL/GenBank/DDBJ whole genome shotgun (WGS) entry which is preliminary data.</text>
</comment>
<proteinExistence type="predicted"/>
<keyword evidence="1" id="KW-0175">Coiled coil</keyword>
<evidence type="ECO:0000256" key="1">
    <source>
        <dbReference type="SAM" id="Coils"/>
    </source>
</evidence>
<reference evidence="2 3" key="1">
    <citation type="submission" date="2024-01" db="EMBL/GenBank/DDBJ databases">
        <title>The genomes of 5 underutilized Papilionoideae crops provide insights into root nodulation and disease resistanc.</title>
        <authorList>
            <person name="Jiang F."/>
        </authorList>
    </citation>
    <scope>NUCLEOTIDE SEQUENCE [LARGE SCALE GENOMIC DNA]</scope>
    <source>
        <strain evidence="2">DUOXIRENSHENG_FW03</strain>
        <tissue evidence="2">Leaves</tissue>
    </source>
</reference>
<dbReference type="Proteomes" id="UP001386955">
    <property type="component" value="Unassembled WGS sequence"/>
</dbReference>
<evidence type="ECO:0000313" key="3">
    <source>
        <dbReference type="Proteomes" id="UP001386955"/>
    </source>
</evidence>